<sequence length="106" mass="11889">MMRRLSCTRDEAIVVLLVSRSQIRTPQKSDHSNADQTRTDGTLTRSQPHRFTCVSLPLSAAHPFVRFLGPPTAPHSTAQHKYSLLVSSCRKCTAPLNADPHNKRQR</sequence>
<feature type="compositionally biased region" description="Polar residues" evidence="1">
    <location>
        <begin position="34"/>
        <end position="46"/>
    </location>
</feature>
<dbReference type="AlphaFoldDB" id="A0A7J7GUG4"/>
<proteinExistence type="predicted"/>
<name>A0A7J7GUG4_CAMSI</name>
<protein>
    <submittedName>
        <fullName evidence="2">Uncharacterized protein</fullName>
    </submittedName>
</protein>
<feature type="region of interest" description="Disordered" evidence="1">
    <location>
        <begin position="22"/>
        <end position="46"/>
    </location>
</feature>
<dbReference type="EMBL" id="JACBKZ010000008">
    <property type="protein sequence ID" value="KAF5944423.1"/>
    <property type="molecule type" value="Genomic_DNA"/>
</dbReference>
<organism evidence="2 3">
    <name type="scientific">Camellia sinensis</name>
    <name type="common">Tea plant</name>
    <name type="synonym">Thea sinensis</name>
    <dbReference type="NCBI Taxonomy" id="4442"/>
    <lineage>
        <taxon>Eukaryota</taxon>
        <taxon>Viridiplantae</taxon>
        <taxon>Streptophyta</taxon>
        <taxon>Embryophyta</taxon>
        <taxon>Tracheophyta</taxon>
        <taxon>Spermatophyta</taxon>
        <taxon>Magnoliopsida</taxon>
        <taxon>eudicotyledons</taxon>
        <taxon>Gunneridae</taxon>
        <taxon>Pentapetalae</taxon>
        <taxon>asterids</taxon>
        <taxon>Ericales</taxon>
        <taxon>Theaceae</taxon>
        <taxon>Camellia</taxon>
    </lineage>
</organism>
<evidence type="ECO:0000313" key="2">
    <source>
        <dbReference type="EMBL" id="KAF5944423.1"/>
    </source>
</evidence>
<keyword evidence="3" id="KW-1185">Reference proteome</keyword>
<comment type="caution">
    <text evidence="2">The sequence shown here is derived from an EMBL/GenBank/DDBJ whole genome shotgun (WGS) entry which is preliminary data.</text>
</comment>
<evidence type="ECO:0000313" key="3">
    <source>
        <dbReference type="Proteomes" id="UP000593564"/>
    </source>
</evidence>
<dbReference type="Proteomes" id="UP000593564">
    <property type="component" value="Unassembled WGS sequence"/>
</dbReference>
<accession>A0A7J7GUG4</accession>
<evidence type="ECO:0000256" key="1">
    <source>
        <dbReference type="SAM" id="MobiDB-lite"/>
    </source>
</evidence>
<reference evidence="3" key="1">
    <citation type="journal article" date="2020" name="Nat. Commun.">
        <title>Genome assembly of wild tea tree DASZ reveals pedigree and selection history of tea varieties.</title>
        <authorList>
            <person name="Zhang W."/>
            <person name="Zhang Y."/>
            <person name="Qiu H."/>
            <person name="Guo Y."/>
            <person name="Wan H."/>
            <person name="Zhang X."/>
            <person name="Scossa F."/>
            <person name="Alseekh S."/>
            <person name="Zhang Q."/>
            <person name="Wang P."/>
            <person name="Xu L."/>
            <person name="Schmidt M.H."/>
            <person name="Jia X."/>
            <person name="Li D."/>
            <person name="Zhu A."/>
            <person name="Guo F."/>
            <person name="Chen W."/>
            <person name="Ni D."/>
            <person name="Usadel B."/>
            <person name="Fernie A.R."/>
            <person name="Wen W."/>
        </authorList>
    </citation>
    <scope>NUCLEOTIDE SEQUENCE [LARGE SCALE GENOMIC DNA]</scope>
    <source>
        <strain evidence="3">cv. G240</strain>
    </source>
</reference>
<gene>
    <name evidence="2" type="ORF">HYC85_018500</name>
</gene>
<reference evidence="2 3" key="2">
    <citation type="submission" date="2020-07" db="EMBL/GenBank/DDBJ databases">
        <title>Genome assembly of wild tea tree DASZ reveals pedigree and selection history of tea varieties.</title>
        <authorList>
            <person name="Zhang W."/>
        </authorList>
    </citation>
    <scope>NUCLEOTIDE SEQUENCE [LARGE SCALE GENOMIC DNA]</scope>
    <source>
        <strain evidence="3">cv. G240</strain>
        <tissue evidence="2">Leaf</tissue>
    </source>
</reference>